<evidence type="ECO:0000256" key="1">
    <source>
        <dbReference type="SAM" id="MobiDB-lite"/>
    </source>
</evidence>
<reference evidence="2 3" key="1">
    <citation type="submission" date="2021-06" db="EMBL/GenBank/DDBJ databases">
        <title>Caerostris extrusa draft genome.</title>
        <authorList>
            <person name="Kono N."/>
            <person name="Arakawa K."/>
        </authorList>
    </citation>
    <scope>NUCLEOTIDE SEQUENCE [LARGE SCALE GENOMIC DNA]</scope>
</reference>
<gene>
    <name evidence="2" type="ORF">CEXT_283851</name>
</gene>
<name>A0AAV4NME9_CAEEX</name>
<keyword evidence="3" id="KW-1185">Reference proteome</keyword>
<dbReference type="EMBL" id="BPLR01003561">
    <property type="protein sequence ID" value="GIX86020.1"/>
    <property type="molecule type" value="Genomic_DNA"/>
</dbReference>
<feature type="region of interest" description="Disordered" evidence="1">
    <location>
        <begin position="82"/>
        <end position="101"/>
    </location>
</feature>
<accession>A0AAV4NME9</accession>
<protein>
    <submittedName>
        <fullName evidence="2">Uncharacterized protein</fullName>
    </submittedName>
</protein>
<dbReference type="AlphaFoldDB" id="A0AAV4NME9"/>
<comment type="caution">
    <text evidence="2">The sequence shown here is derived from an EMBL/GenBank/DDBJ whole genome shotgun (WGS) entry which is preliminary data.</text>
</comment>
<evidence type="ECO:0000313" key="3">
    <source>
        <dbReference type="Proteomes" id="UP001054945"/>
    </source>
</evidence>
<dbReference type="Proteomes" id="UP001054945">
    <property type="component" value="Unassembled WGS sequence"/>
</dbReference>
<sequence length="130" mass="14931">MLDLGVYPKMDSYSVNISVYHGIGMLKNNGLLEKRRGNEIPRCIPFEIESCFSTFQSPTQSPSQKVANSRMAFTHTNATHDFRRAYSRKTRPPRTEAPDTHLRDWHPKSLLIYSFHVTCHLYLSPSSTTI</sequence>
<organism evidence="2 3">
    <name type="scientific">Caerostris extrusa</name>
    <name type="common">Bark spider</name>
    <name type="synonym">Caerostris bankana</name>
    <dbReference type="NCBI Taxonomy" id="172846"/>
    <lineage>
        <taxon>Eukaryota</taxon>
        <taxon>Metazoa</taxon>
        <taxon>Ecdysozoa</taxon>
        <taxon>Arthropoda</taxon>
        <taxon>Chelicerata</taxon>
        <taxon>Arachnida</taxon>
        <taxon>Araneae</taxon>
        <taxon>Araneomorphae</taxon>
        <taxon>Entelegynae</taxon>
        <taxon>Araneoidea</taxon>
        <taxon>Araneidae</taxon>
        <taxon>Caerostris</taxon>
    </lineage>
</organism>
<evidence type="ECO:0000313" key="2">
    <source>
        <dbReference type="EMBL" id="GIX86020.1"/>
    </source>
</evidence>
<proteinExistence type="predicted"/>